<feature type="domain" description="SRCR" evidence="6">
    <location>
        <begin position="42"/>
        <end position="144"/>
    </location>
</feature>
<dbReference type="SMART" id="SM00202">
    <property type="entry name" value="SR"/>
    <property type="match status" value="1"/>
</dbReference>
<dbReference type="Gene3D" id="3.10.250.10">
    <property type="entry name" value="SRCR-like domain"/>
    <property type="match status" value="1"/>
</dbReference>
<dbReference type="InterPro" id="IPR001190">
    <property type="entry name" value="SRCR"/>
</dbReference>
<dbReference type="PANTHER" id="PTHR19331">
    <property type="entry name" value="SCAVENGER RECEPTOR DOMAIN-CONTAINING"/>
    <property type="match status" value="1"/>
</dbReference>
<evidence type="ECO:0000256" key="2">
    <source>
        <dbReference type="ARBA" id="ARBA00022737"/>
    </source>
</evidence>
<dbReference type="PRINTS" id="PR00258">
    <property type="entry name" value="SPERACTRCPTR"/>
</dbReference>
<dbReference type="Pfam" id="PF00530">
    <property type="entry name" value="SRCR"/>
    <property type="match status" value="1"/>
</dbReference>
<dbReference type="PROSITE" id="PS51257">
    <property type="entry name" value="PROKAR_LIPOPROTEIN"/>
    <property type="match status" value="1"/>
</dbReference>
<evidence type="ECO:0000259" key="6">
    <source>
        <dbReference type="PROSITE" id="PS50287"/>
    </source>
</evidence>
<keyword evidence="2" id="KW-0677">Repeat</keyword>
<dbReference type="Proteomes" id="UP000694560">
    <property type="component" value="Unplaced"/>
</dbReference>
<organism evidence="7 8">
    <name type="scientific">Malurus cyaneus samueli</name>
    <dbReference type="NCBI Taxonomy" id="2593467"/>
    <lineage>
        <taxon>Eukaryota</taxon>
        <taxon>Metazoa</taxon>
        <taxon>Chordata</taxon>
        <taxon>Craniata</taxon>
        <taxon>Vertebrata</taxon>
        <taxon>Euteleostomi</taxon>
        <taxon>Archelosauria</taxon>
        <taxon>Archosauria</taxon>
        <taxon>Dinosauria</taxon>
        <taxon>Saurischia</taxon>
        <taxon>Theropoda</taxon>
        <taxon>Coelurosauria</taxon>
        <taxon>Aves</taxon>
        <taxon>Neognathae</taxon>
        <taxon>Neoaves</taxon>
        <taxon>Telluraves</taxon>
        <taxon>Australaves</taxon>
        <taxon>Passeriformes</taxon>
        <taxon>Meliphagoidea</taxon>
        <taxon>Maluridae</taxon>
        <taxon>Malurus</taxon>
    </lineage>
</organism>
<evidence type="ECO:0000313" key="8">
    <source>
        <dbReference type="Proteomes" id="UP000694560"/>
    </source>
</evidence>
<accession>A0A8C5UHQ6</accession>
<feature type="disulfide bond" evidence="4">
    <location>
        <begin position="113"/>
        <end position="123"/>
    </location>
</feature>
<dbReference type="OrthoDB" id="536948at2759"/>
<keyword evidence="3 4" id="KW-1015">Disulfide bond</keyword>
<dbReference type="PANTHER" id="PTHR19331:SF487">
    <property type="entry name" value="SOLUBLE SCAVENGER RECEPTOR CYSTEINE-RICH DOMAIN-CONTAINING PROTEIN SSC5D"/>
    <property type="match status" value="1"/>
</dbReference>
<feature type="region of interest" description="Disordered" evidence="5">
    <location>
        <begin position="240"/>
        <end position="265"/>
    </location>
</feature>
<protein>
    <recommendedName>
        <fullName evidence="6">SRCR domain-containing protein</fullName>
    </recommendedName>
</protein>
<comment type="caution">
    <text evidence="4">Lacks conserved residue(s) required for the propagation of feature annotation.</text>
</comment>
<proteinExistence type="predicted"/>
<dbReference type="FunFam" id="3.10.250.10:FF:000002">
    <property type="entry name" value="Scavenger receptor cysteine-rich type 1 protein M130"/>
    <property type="match status" value="1"/>
</dbReference>
<reference evidence="7" key="2">
    <citation type="submission" date="2025-09" db="UniProtKB">
        <authorList>
            <consortium name="Ensembl"/>
        </authorList>
    </citation>
    <scope>IDENTIFICATION</scope>
</reference>
<evidence type="ECO:0000256" key="3">
    <source>
        <dbReference type="ARBA" id="ARBA00023157"/>
    </source>
</evidence>
<sequence length="265" mass="27924">MALARLQQWVGATRGYRKGPAPQVLLWGGCLPPGTSGWQPTLRLVGGGGRCAGRVEVKHRGEWGSVCVFDFDWEARWALVVCRQLGCGRVAKASPHLVVEQGTGRIWLQPYFCRGTEDALEKCPHFGWGKHYCGHERDVGVTCTGEGTRWPCRATRIVLDGTCPMPTSCAATWAAAAPSACPREALWAAGRGHCGRTPLAAAGASGTRASAPWPCWGRAPAPPETPPPSTAQVCAAPAGGALRASGTPQELGWEDAGLFGSEGKG</sequence>
<feature type="disulfide bond" evidence="4">
    <location>
        <begin position="82"/>
        <end position="143"/>
    </location>
</feature>
<dbReference type="GO" id="GO:0016020">
    <property type="term" value="C:membrane"/>
    <property type="evidence" value="ECO:0007669"/>
    <property type="project" value="InterPro"/>
</dbReference>
<evidence type="ECO:0000256" key="1">
    <source>
        <dbReference type="ARBA" id="ARBA00022729"/>
    </source>
</evidence>
<name>A0A8C5UHQ6_9PASS</name>
<evidence type="ECO:0000256" key="5">
    <source>
        <dbReference type="SAM" id="MobiDB-lite"/>
    </source>
</evidence>
<keyword evidence="1" id="KW-0732">Signal</keyword>
<dbReference type="SUPFAM" id="SSF56487">
    <property type="entry name" value="SRCR-like"/>
    <property type="match status" value="1"/>
</dbReference>
<dbReference type="PROSITE" id="PS50287">
    <property type="entry name" value="SRCR_2"/>
    <property type="match status" value="1"/>
</dbReference>
<keyword evidence="8" id="KW-1185">Reference proteome</keyword>
<dbReference type="InterPro" id="IPR036772">
    <property type="entry name" value="SRCR-like_dom_sf"/>
</dbReference>
<evidence type="ECO:0000256" key="4">
    <source>
        <dbReference type="PROSITE-ProRule" id="PRU00196"/>
    </source>
</evidence>
<dbReference type="AlphaFoldDB" id="A0A8C5UHQ6"/>
<dbReference type="Ensembl" id="ENSMCST00000022731.1">
    <property type="protein sequence ID" value="ENSMCSP00000022161.1"/>
    <property type="gene ID" value="ENSMCSG00000015468.1"/>
</dbReference>
<reference evidence="7" key="1">
    <citation type="submission" date="2025-08" db="UniProtKB">
        <authorList>
            <consortium name="Ensembl"/>
        </authorList>
    </citation>
    <scope>IDENTIFICATION</scope>
</reference>
<evidence type="ECO:0000313" key="7">
    <source>
        <dbReference type="Ensembl" id="ENSMCSP00000022161.1"/>
    </source>
</evidence>